<accession>A0A1M4STJ4</accession>
<sequence length="184" mass="20571">MTREDALNLLNQHIHADNLKKHCLATEAIMRELARHFGEDEEAWAVAGLLHDLDFEETRDDPASHGKRTLEILDGTDLSEEVRRAIARHNAEALGLARETRLDFALTCAETITGLIVAAALVHPDKKIASVKVKSIRKRMKSKDFARNVNRDHIALCEEMGLPLNDFIEMSLRAMTAIGDQLGL</sequence>
<dbReference type="Pfam" id="PF01966">
    <property type="entry name" value="HD"/>
    <property type="match status" value="1"/>
</dbReference>
<protein>
    <submittedName>
        <fullName evidence="2">HDIG domain-containing protein</fullName>
    </submittedName>
</protein>
<dbReference type="EMBL" id="FQVB01000003">
    <property type="protein sequence ID" value="SHE35498.1"/>
    <property type="molecule type" value="Genomic_DNA"/>
</dbReference>
<organism evidence="2 3">
    <name type="scientific">Desulfacinum infernum DSM 9756</name>
    <dbReference type="NCBI Taxonomy" id="1121391"/>
    <lineage>
        <taxon>Bacteria</taxon>
        <taxon>Pseudomonadati</taxon>
        <taxon>Thermodesulfobacteriota</taxon>
        <taxon>Syntrophobacteria</taxon>
        <taxon>Syntrophobacterales</taxon>
        <taxon>Syntrophobacteraceae</taxon>
        <taxon>Desulfacinum</taxon>
    </lineage>
</organism>
<dbReference type="PANTHER" id="PTHR38659">
    <property type="entry name" value="METAL-DEPENDENT PHOSPHOHYDROLASE"/>
    <property type="match status" value="1"/>
</dbReference>
<name>A0A1M4STJ4_9BACT</name>
<proteinExistence type="predicted"/>
<dbReference type="SUPFAM" id="SSF109604">
    <property type="entry name" value="HD-domain/PDEase-like"/>
    <property type="match status" value="1"/>
</dbReference>
<dbReference type="RefSeq" id="WP_073036052.1">
    <property type="nucleotide sequence ID" value="NZ_FQVB01000003.1"/>
</dbReference>
<gene>
    <name evidence="2" type="ORF">SAMN02745206_00181</name>
</gene>
<dbReference type="InterPro" id="IPR006675">
    <property type="entry name" value="HDIG_dom"/>
</dbReference>
<dbReference type="OrthoDB" id="9801160at2"/>
<keyword evidence="3" id="KW-1185">Reference proteome</keyword>
<reference evidence="3" key="1">
    <citation type="submission" date="2016-11" db="EMBL/GenBank/DDBJ databases">
        <authorList>
            <person name="Varghese N."/>
            <person name="Submissions S."/>
        </authorList>
    </citation>
    <scope>NUCLEOTIDE SEQUENCE [LARGE SCALE GENOMIC DNA]</scope>
    <source>
        <strain evidence="3">DSM 9756</strain>
    </source>
</reference>
<evidence type="ECO:0000313" key="2">
    <source>
        <dbReference type="EMBL" id="SHE35498.1"/>
    </source>
</evidence>
<dbReference type="AlphaFoldDB" id="A0A1M4STJ4"/>
<evidence type="ECO:0000259" key="1">
    <source>
        <dbReference type="Pfam" id="PF01966"/>
    </source>
</evidence>
<dbReference type="Gene3D" id="1.10.3210.10">
    <property type="entry name" value="Hypothetical protein af1432"/>
    <property type="match status" value="1"/>
</dbReference>
<dbReference type="Proteomes" id="UP000184076">
    <property type="component" value="Unassembled WGS sequence"/>
</dbReference>
<dbReference type="InterPro" id="IPR006674">
    <property type="entry name" value="HD_domain"/>
</dbReference>
<dbReference type="NCBIfam" id="TIGR00277">
    <property type="entry name" value="HDIG"/>
    <property type="match status" value="1"/>
</dbReference>
<feature type="domain" description="HD" evidence="1">
    <location>
        <begin position="21"/>
        <end position="95"/>
    </location>
</feature>
<evidence type="ECO:0000313" key="3">
    <source>
        <dbReference type="Proteomes" id="UP000184076"/>
    </source>
</evidence>
<dbReference type="STRING" id="1121391.SAMN02745206_00181"/>
<dbReference type="PANTHER" id="PTHR38659:SF1">
    <property type="entry name" value="METAL DEPENDENT PHOSPHOHYDROLASE"/>
    <property type="match status" value="1"/>
</dbReference>